<evidence type="ECO:0000313" key="3">
    <source>
        <dbReference type="Proteomes" id="UP000030748"/>
    </source>
</evidence>
<dbReference type="InterPro" id="IPR023561">
    <property type="entry name" value="Carbonic_anhydrase_a-class"/>
</dbReference>
<organism evidence="2 3">
    <name type="scientific">Erythranthe guttata</name>
    <name type="common">Yellow monkey flower</name>
    <name type="synonym">Mimulus guttatus</name>
    <dbReference type="NCBI Taxonomy" id="4155"/>
    <lineage>
        <taxon>Eukaryota</taxon>
        <taxon>Viridiplantae</taxon>
        <taxon>Streptophyta</taxon>
        <taxon>Embryophyta</taxon>
        <taxon>Tracheophyta</taxon>
        <taxon>Spermatophyta</taxon>
        <taxon>Magnoliopsida</taxon>
        <taxon>eudicotyledons</taxon>
        <taxon>Gunneridae</taxon>
        <taxon>Pentapetalae</taxon>
        <taxon>asterids</taxon>
        <taxon>lamiids</taxon>
        <taxon>Lamiales</taxon>
        <taxon>Phrymaceae</taxon>
        <taxon>Erythranthe</taxon>
    </lineage>
</organism>
<dbReference type="eggNOG" id="KOG0382">
    <property type="taxonomic scope" value="Eukaryota"/>
</dbReference>
<dbReference type="GO" id="GO:0008270">
    <property type="term" value="F:zinc ion binding"/>
    <property type="evidence" value="ECO:0007669"/>
    <property type="project" value="InterPro"/>
</dbReference>
<reference evidence="2 3" key="1">
    <citation type="journal article" date="2013" name="Proc. Natl. Acad. Sci. U.S.A.">
        <title>Fine-scale variation in meiotic recombination in Mimulus inferred from population shotgun sequencing.</title>
        <authorList>
            <person name="Hellsten U."/>
            <person name="Wright K.M."/>
            <person name="Jenkins J."/>
            <person name="Shu S."/>
            <person name="Yuan Y."/>
            <person name="Wessler S.R."/>
            <person name="Schmutz J."/>
            <person name="Willis J.H."/>
            <person name="Rokhsar D.S."/>
        </authorList>
    </citation>
    <scope>NUCLEOTIDE SEQUENCE [LARGE SCALE GENOMIC DNA]</scope>
    <source>
        <strain evidence="3">cv. DUN x IM62</strain>
    </source>
</reference>
<accession>A0A022R5K3</accession>
<evidence type="ECO:0000313" key="2">
    <source>
        <dbReference type="EMBL" id="EYU35501.1"/>
    </source>
</evidence>
<protein>
    <recommendedName>
        <fullName evidence="1">Alpha-carbonic anhydrase domain-containing protein</fullName>
    </recommendedName>
</protein>
<dbReference type="CDD" id="cd03124">
    <property type="entry name" value="alpha_CA_prokaryotic_like"/>
    <property type="match status" value="1"/>
</dbReference>
<dbReference type="InterPro" id="IPR041891">
    <property type="entry name" value="Alpha_CA_prokaryot-like"/>
</dbReference>
<dbReference type="SUPFAM" id="SSF51069">
    <property type="entry name" value="Carbonic anhydrase"/>
    <property type="match status" value="1"/>
</dbReference>
<proteinExistence type="predicted"/>
<evidence type="ECO:0000259" key="1">
    <source>
        <dbReference type="PROSITE" id="PS51144"/>
    </source>
</evidence>
<sequence>FATEMHMVHVADDGKVAVVGTLFKNGRPDPILQKIHKELNELAYNVKSNEEAASRIVFGPFHTTELTKTPNKYYKYIGSFSAPPCTENVIYLILANVRSISSEQVQSLKAPLDMRCKYNARPCQPMNERHVEVYQDNSIAHTRINY</sequence>
<dbReference type="InterPro" id="IPR001148">
    <property type="entry name" value="CA_dom"/>
</dbReference>
<name>A0A022R5K3_ERYGU</name>
<dbReference type="InterPro" id="IPR036398">
    <property type="entry name" value="CA_dom_sf"/>
</dbReference>
<dbReference type="PROSITE" id="PS51144">
    <property type="entry name" value="ALPHA_CA_2"/>
    <property type="match status" value="1"/>
</dbReference>
<feature type="non-terminal residue" evidence="2">
    <location>
        <position position="1"/>
    </location>
</feature>
<keyword evidence="3" id="KW-1185">Reference proteome</keyword>
<dbReference type="Pfam" id="PF00194">
    <property type="entry name" value="Carb_anhydrase"/>
    <property type="match status" value="1"/>
</dbReference>
<feature type="domain" description="Alpha-carbonic anhydrase" evidence="1">
    <location>
        <begin position="1"/>
        <end position="135"/>
    </location>
</feature>
<dbReference type="EMBL" id="KI630617">
    <property type="protein sequence ID" value="EYU35501.1"/>
    <property type="molecule type" value="Genomic_DNA"/>
</dbReference>
<dbReference type="AlphaFoldDB" id="A0A022R5K3"/>
<dbReference type="GO" id="GO:0004089">
    <property type="term" value="F:carbonate dehydratase activity"/>
    <property type="evidence" value="ECO:0000318"/>
    <property type="project" value="GO_Central"/>
</dbReference>
<dbReference type="Proteomes" id="UP000030748">
    <property type="component" value="Unassembled WGS sequence"/>
</dbReference>
<dbReference type="PANTHER" id="PTHR18952">
    <property type="entry name" value="CARBONIC ANHYDRASE"/>
    <property type="match status" value="1"/>
</dbReference>
<dbReference type="SMART" id="SM01057">
    <property type="entry name" value="Carb_anhydrase"/>
    <property type="match status" value="1"/>
</dbReference>
<dbReference type="Gene3D" id="3.10.200.10">
    <property type="entry name" value="Alpha carbonic anhydrase"/>
    <property type="match status" value="1"/>
</dbReference>
<dbReference type="STRING" id="4155.A0A022R5K3"/>
<gene>
    <name evidence="2" type="ORF">MIMGU_mgv1a0113001mg</name>
</gene>
<dbReference type="PANTHER" id="PTHR18952:SF236">
    <property type="entry name" value="ALPHA CARBONIC ANHYDRASE 1, CHLOROPLASTIC"/>
    <property type="match status" value="1"/>
</dbReference>